<gene>
    <name evidence="2" type="ORF">EQG66_01215</name>
</gene>
<feature type="signal peptide" evidence="1">
    <location>
        <begin position="1"/>
        <end position="22"/>
    </location>
</feature>
<sequence>MKKSFALIVTTLAATTSVAAYAAEDDNARLSVGITGGTLGIGPEVGYRVSEMFGVRANATFLSISRDIDSSGINYDGKAKLKSGGVMVDVYPFGGGFRLSGGLRINGNEARVVARPTQNVQVGNNTYTPTDIGTLRTETDLKNLAPTLTLGYGGGLSKGLTFGIEGGAMFQGKMKIKPLTYTGTAPIGTIAADLERERQEIQDDIDGFKVYPILQLTIGYRF</sequence>
<dbReference type="Proteomes" id="UP000290958">
    <property type="component" value="Unassembled WGS sequence"/>
</dbReference>
<dbReference type="RefSeq" id="WP_129402704.1">
    <property type="nucleotide sequence ID" value="NZ_SBKP01000001.1"/>
</dbReference>
<comment type="caution">
    <text evidence="2">The sequence shown here is derived from an EMBL/GenBank/DDBJ whole genome shotgun (WGS) entry which is preliminary data.</text>
</comment>
<dbReference type="OrthoDB" id="7256004at2"/>
<proteinExistence type="predicted"/>
<evidence type="ECO:0000313" key="2">
    <source>
        <dbReference type="EMBL" id="RXR30937.1"/>
    </source>
</evidence>
<evidence type="ECO:0008006" key="4">
    <source>
        <dbReference type="Google" id="ProtNLM"/>
    </source>
</evidence>
<protein>
    <recommendedName>
        <fullName evidence="4">Outer membrane protein beta-barrel domain-containing protein</fullName>
    </recommendedName>
</protein>
<keyword evidence="3" id="KW-1185">Reference proteome</keyword>
<dbReference type="AlphaFoldDB" id="A0A4Q1KMC8"/>
<dbReference type="Gene3D" id="2.40.160.170">
    <property type="match status" value="1"/>
</dbReference>
<organism evidence="2 3">
    <name type="scientific">Sphingobium fluviale</name>
    <dbReference type="NCBI Taxonomy" id="2506423"/>
    <lineage>
        <taxon>Bacteria</taxon>
        <taxon>Pseudomonadati</taxon>
        <taxon>Pseudomonadota</taxon>
        <taxon>Alphaproteobacteria</taxon>
        <taxon>Sphingomonadales</taxon>
        <taxon>Sphingomonadaceae</taxon>
        <taxon>Sphingobium</taxon>
    </lineage>
</organism>
<feature type="chain" id="PRO_5020817937" description="Outer membrane protein beta-barrel domain-containing protein" evidence="1">
    <location>
        <begin position="23"/>
        <end position="222"/>
    </location>
</feature>
<reference evidence="3" key="1">
    <citation type="submission" date="2019-01" db="EMBL/GenBank/DDBJ databases">
        <title>Cytophagaceae bacterium strain CAR-16.</title>
        <authorList>
            <person name="Chen W.-M."/>
        </authorList>
    </citation>
    <scope>NUCLEOTIDE SEQUENCE [LARGE SCALE GENOMIC DNA]</scope>
    <source>
        <strain evidence="3">CHR27</strain>
    </source>
</reference>
<keyword evidence="1" id="KW-0732">Signal</keyword>
<dbReference type="EMBL" id="SBKP01000001">
    <property type="protein sequence ID" value="RXR30937.1"/>
    <property type="molecule type" value="Genomic_DNA"/>
</dbReference>
<accession>A0A4Q1KMC8</accession>
<evidence type="ECO:0000313" key="3">
    <source>
        <dbReference type="Proteomes" id="UP000290958"/>
    </source>
</evidence>
<name>A0A4Q1KMC8_9SPHN</name>
<evidence type="ECO:0000256" key="1">
    <source>
        <dbReference type="SAM" id="SignalP"/>
    </source>
</evidence>